<evidence type="ECO:0000256" key="8">
    <source>
        <dbReference type="SAM" id="MobiDB-lite"/>
    </source>
</evidence>
<feature type="compositionally biased region" description="Polar residues" evidence="8">
    <location>
        <begin position="286"/>
        <end position="297"/>
    </location>
</feature>
<dbReference type="EMBL" id="PJKA01000003">
    <property type="protein sequence ID" value="PNC19719.1"/>
    <property type="molecule type" value="Genomic_DNA"/>
</dbReference>
<evidence type="ECO:0000313" key="10">
    <source>
        <dbReference type="EMBL" id="PNC19719.1"/>
    </source>
</evidence>
<reference evidence="10 11" key="1">
    <citation type="journal article" date="2017" name="BMC Genomics">
        <title>Genome sequencing of 39 Akkermansia muciniphila isolates reveals its population structure, genomic and functional diverisity, and global distribution in mammalian gut microbiotas.</title>
        <authorList>
            <person name="Guo X."/>
            <person name="Li S."/>
            <person name="Zhang J."/>
            <person name="Wu F."/>
            <person name="Li X."/>
            <person name="Wu D."/>
            <person name="Zhang M."/>
            <person name="Ou Z."/>
            <person name="Jie Z."/>
            <person name="Yan Q."/>
            <person name="Li P."/>
            <person name="Yi J."/>
            <person name="Peng Y."/>
        </authorList>
    </citation>
    <scope>NUCLEOTIDE SEQUENCE [LARGE SCALE GENOMIC DNA]</scope>
    <source>
        <strain evidence="10 11">GP24</strain>
    </source>
</reference>
<comment type="similarity">
    <text evidence="2">Belongs to the YkuD family.</text>
</comment>
<gene>
    <name evidence="10" type="ORF">CXU22_01520</name>
</gene>
<dbReference type="InterPro" id="IPR050979">
    <property type="entry name" value="LD-transpeptidase"/>
</dbReference>
<evidence type="ECO:0000256" key="3">
    <source>
        <dbReference type="ARBA" id="ARBA00022679"/>
    </source>
</evidence>
<dbReference type="GO" id="GO:0005576">
    <property type="term" value="C:extracellular region"/>
    <property type="evidence" value="ECO:0007669"/>
    <property type="project" value="TreeGrafter"/>
</dbReference>
<dbReference type="PANTHER" id="PTHR30582:SF2">
    <property type="entry name" value="L,D-TRANSPEPTIDASE YCIB-RELATED"/>
    <property type="match status" value="1"/>
</dbReference>
<protein>
    <recommendedName>
        <fullName evidence="9">L,D-TPase catalytic domain-containing protein</fullName>
    </recommendedName>
</protein>
<sequence length="297" mass="31998">MSNAVMRLPEMKLSLFHLLVPCLCVPFLFSSCGTTGGDASLSSSSSVPVEELTGYFEETGTIPGHLLKWEDDPSLPGKLLVVVDKKKQMMYVYRGTHRIGYGPISSGRSPGMTPAGYFRISSKDADHHSYYGSFINAAGEQRDGDIRKDAARPGERFEAAQMPYFMRVNGAVGIHEGYLPGRPSSHGCIRIPHLIARNLFEVAPVGTRVIVRDGSWSIHELQKKPSGIFRTVHRPSPARAGANSSSSGKKELVKSEASVEKDAVAVPSGEERENTPLPSSGADAVNPSSSNGLEGLE</sequence>
<dbReference type="CDD" id="cd16913">
    <property type="entry name" value="YkuD_like"/>
    <property type="match status" value="1"/>
</dbReference>
<proteinExistence type="inferred from homology"/>
<dbReference type="PROSITE" id="PS52029">
    <property type="entry name" value="LD_TPASE"/>
    <property type="match status" value="1"/>
</dbReference>
<dbReference type="UniPathway" id="UPA00219"/>
<keyword evidence="6 7" id="KW-0961">Cell wall biogenesis/degradation</keyword>
<dbReference type="InterPro" id="IPR038063">
    <property type="entry name" value="Transpep_catalytic_dom"/>
</dbReference>
<feature type="active site" description="Proton donor/acceptor" evidence="7">
    <location>
        <position position="175"/>
    </location>
</feature>
<dbReference type="AlphaFoldDB" id="A0A2N8HG55"/>
<dbReference type="GO" id="GO:0071555">
    <property type="term" value="P:cell wall organization"/>
    <property type="evidence" value="ECO:0007669"/>
    <property type="project" value="UniProtKB-UniRule"/>
</dbReference>
<dbReference type="Pfam" id="PF03734">
    <property type="entry name" value="YkuD"/>
    <property type="match status" value="1"/>
</dbReference>
<keyword evidence="3" id="KW-0808">Transferase</keyword>
<evidence type="ECO:0000256" key="2">
    <source>
        <dbReference type="ARBA" id="ARBA00005992"/>
    </source>
</evidence>
<organism evidence="10 11">
    <name type="scientific">Akkermansia muciniphila</name>
    <dbReference type="NCBI Taxonomy" id="239935"/>
    <lineage>
        <taxon>Bacteria</taxon>
        <taxon>Pseudomonadati</taxon>
        <taxon>Verrucomicrobiota</taxon>
        <taxon>Verrucomicrobiia</taxon>
        <taxon>Verrucomicrobiales</taxon>
        <taxon>Akkermansiaceae</taxon>
        <taxon>Akkermansia</taxon>
    </lineage>
</organism>
<dbReference type="PANTHER" id="PTHR30582">
    <property type="entry name" value="L,D-TRANSPEPTIDASE"/>
    <property type="match status" value="1"/>
</dbReference>
<dbReference type="GO" id="GO:0008360">
    <property type="term" value="P:regulation of cell shape"/>
    <property type="evidence" value="ECO:0007669"/>
    <property type="project" value="UniProtKB-UniRule"/>
</dbReference>
<evidence type="ECO:0000313" key="11">
    <source>
        <dbReference type="Proteomes" id="UP000236000"/>
    </source>
</evidence>
<evidence type="ECO:0000256" key="1">
    <source>
        <dbReference type="ARBA" id="ARBA00004752"/>
    </source>
</evidence>
<evidence type="ECO:0000256" key="5">
    <source>
        <dbReference type="ARBA" id="ARBA00022984"/>
    </source>
</evidence>
<comment type="caution">
    <text evidence="10">The sequence shown here is derived from an EMBL/GenBank/DDBJ whole genome shotgun (WGS) entry which is preliminary data.</text>
</comment>
<dbReference type="GO" id="GO:0018104">
    <property type="term" value="P:peptidoglycan-protein cross-linking"/>
    <property type="evidence" value="ECO:0007669"/>
    <property type="project" value="TreeGrafter"/>
</dbReference>
<feature type="domain" description="L,D-TPase catalytic" evidence="9">
    <location>
        <begin position="79"/>
        <end position="212"/>
    </location>
</feature>
<dbReference type="GO" id="GO:0071972">
    <property type="term" value="F:peptidoglycan L,D-transpeptidase activity"/>
    <property type="evidence" value="ECO:0007669"/>
    <property type="project" value="TreeGrafter"/>
</dbReference>
<evidence type="ECO:0000256" key="7">
    <source>
        <dbReference type="PROSITE-ProRule" id="PRU01373"/>
    </source>
</evidence>
<feature type="active site" description="Nucleophile" evidence="7">
    <location>
        <position position="188"/>
    </location>
</feature>
<dbReference type="Gene3D" id="2.40.440.10">
    <property type="entry name" value="L,D-transpeptidase catalytic domain-like"/>
    <property type="match status" value="1"/>
</dbReference>
<feature type="region of interest" description="Disordered" evidence="8">
    <location>
        <begin position="228"/>
        <end position="297"/>
    </location>
</feature>
<evidence type="ECO:0000259" key="9">
    <source>
        <dbReference type="PROSITE" id="PS52029"/>
    </source>
</evidence>
<feature type="compositionally biased region" description="Basic and acidic residues" evidence="8">
    <location>
        <begin position="248"/>
        <end position="274"/>
    </location>
</feature>
<evidence type="ECO:0000256" key="6">
    <source>
        <dbReference type="ARBA" id="ARBA00023316"/>
    </source>
</evidence>
<dbReference type="Proteomes" id="UP000236000">
    <property type="component" value="Unassembled WGS sequence"/>
</dbReference>
<keyword evidence="5 7" id="KW-0573">Peptidoglycan synthesis</keyword>
<name>A0A2N8HG55_9BACT</name>
<dbReference type="PROSITE" id="PS51257">
    <property type="entry name" value="PROKAR_LIPOPROTEIN"/>
    <property type="match status" value="1"/>
</dbReference>
<keyword evidence="4 7" id="KW-0133">Cell shape</keyword>
<dbReference type="SUPFAM" id="SSF141523">
    <property type="entry name" value="L,D-transpeptidase catalytic domain-like"/>
    <property type="match status" value="1"/>
</dbReference>
<dbReference type="GO" id="GO:0016740">
    <property type="term" value="F:transferase activity"/>
    <property type="evidence" value="ECO:0007669"/>
    <property type="project" value="UniProtKB-KW"/>
</dbReference>
<evidence type="ECO:0000256" key="4">
    <source>
        <dbReference type="ARBA" id="ARBA00022960"/>
    </source>
</evidence>
<comment type="pathway">
    <text evidence="1 7">Cell wall biogenesis; peptidoglycan biosynthesis.</text>
</comment>
<accession>A0A2N8HG55</accession>
<dbReference type="InterPro" id="IPR005490">
    <property type="entry name" value="LD_TPept_cat_dom"/>
</dbReference>